<feature type="region of interest" description="Disordered" evidence="8">
    <location>
        <begin position="103"/>
        <end position="251"/>
    </location>
</feature>
<dbReference type="KEGG" id="csol:105364451"/>
<dbReference type="GO" id="GO:0000981">
    <property type="term" value="F:DNA-binding transcription factor activity, RNA polymerase II-specific"/>
    <property type="evidence" value="ECO:0007669"/>
    <property type="project" value="InterPro"/>
</dbReference>
<feature type="region of interest" description="Disordered" evidence="8">
    <location>
        <begin position="385"/>
        <end position="404"/>
    </location>
</feature>
<dbReference type="CDD" id="cd00086">
    <property type="entry name" value="homeodomain"/>
    <property type="match status" value="1"/>
</dbReference>
<dbReference type="InterPro" id="IPR047152">
    <property type="entry name" value="Caudal_homeobox"/>
</dbReference>
<feature type="domain" description="Homeobox" evidence="9">
    <location>
        <begin position="248"/>
        <end position="308"/>
    </location>
</feature>
<feature type="region of interest" description="Disordered" evidence="8">
    <location>
        <begin position="12"/>
        <end position="58"/>
    </location>
</feature>
<dbReference type="RefSeq" id="XP_011500669.1">
    <property type="nucleotide sequence ID" value="XM_011502367.1"/>
</dbReference>
<accession>A0AAJ7DY36</accession>
<dbReference type="GO" id="GO:0005634">
    <property type="term" value="C:nucleus"/>
    <property type="evidence" value="ECO:0007669"/>
    <property type="project" value="UniProtKB-SubCell"/>
</dbReference>
<feature type="compositionally biased region" description="Low complexity" evidence="8">
    <location>
        <begin position="205"/>
        <end position="218"/>
    </location>
</feature>
<dbReference type="FunFam" id="1.10.10.60:FF:000089">
    <property type="entry name" value="Caudal type homeobox 4"/>
    <property type="match status" value="1"/>
</dbReference>
<organism evidence="10 11">
    <name type="scientific">Ceratosolen solmsi marchali</name>
    <dbReference type="NCBI Taxonomy" id="326594"/>
    <lineage>
        <taxon>Eukaryota</taxon>
        <taxon>Metazoa</taxon>
        <taxon>Ecdysozoa</taxon>
        <taxon>Arthropoda</taxon>
        <taxon>Hexapoda</taxon>
        <taxon>Insecta</taxon>
        <taxon>Pterygota</taxon>
        <taxon>Neoptera</taxon>
        <taxon>Endopterygota</taxon>
        <taxon>Hymenoptera</taxon>
        <taxon>Apocrita</taxon>
        <taxon>Proctotrupomorpha</taxon>
        <taxon>Chalcidoidea</taxon>
        <taxon>Agaonidae</taxon>
        <taxon>Agaoninae</taxon>
        <taxon>Ceratosolen</taxon>
    </lineage>
</organism>
<evidence type="ECO:0000256" key="7">
    <source>
        <dbReference type="RuleBase" id="RU000682"/>
    </source>
</evidence>
<dbReference type="SMART" id="SM00389">
    <property type="entry name" value="HOX"/>
    <property type="match status" value="1"/>
</dbReference>
<dbReference type="SUPFAM" id="SSF46689">
    <property type="entry name" value="Homeodomain-like"/>
    <property type="match status" value="1"/>
</dbReference>
<evidence type="ECO:0000256" key="1">
    <source>
        <dbReference type="ARBA" id="ARBA00004123"/>
    </source>
</evidence>
<dbReference type="Proteomes" id="UP000695007">
    <property type="component" value="Unplaced"/>
</dbReference>
<dbReference type="GO" id="GO:0009887">
    <property type="term" value="P:animal organ morphogenesis"/>
    <property type="evidence" value="ECO:0007669"/>
    <property type="project" value="TreeGrafter"/>
</dbReference>
<dbReference type="GO" id="GO:0009948">
    <property type="term" value="P:anterior/posterior axis specification"/>
    <property type="evidence" value="ECO:0007669"/>
    <property type="project" value="TreeGrafter"/>
</dbReference>
<dbReference type="PANTHER" id="PTHR24332:SF9">
    <property type="entry name" value="HOMEOTIC PROTEIN CAUDAL"/>
    <property type="match status" value="1"/>
</dbReference>
<evidence type="ECO:0000313" key="10">
    <source>
        <dbReference type="Proteomes" id="UP000695007"/>
    </source>
</evidence>
<dbReference type="PROSITE" id="PS00027">
    <property type="entry name" value="HOMEOBOX_1"/>
    <property type="match status" value="1"/>
</dbReference>
<evidence type="ECO:0000256" key="6">
    <source>
        <dbReference type="PROSITE-ProRule" id="PRU00108"/>
    </source>
</evidence>
<evidence type="ECO:0000256" key="4">
    <source>
        <dbReference type="ARBA" id="ARBA00023155"/>
    </source>
</evidence>
<dbReference type="GO" id="GO:0000977">
    <property type="term" value="F:RNA polymerase II transcription regulatory region sequence-specific DNA binding"/>
    <property type="evidence" value="ECO:0007669"/>
    <property type="project" value="TreeGrafter"/>
</dbReference>
<name>A0AAJ7DY36_9HYME</name>
<dbReference type="PROSITE" id="PS50071">
    <property type="entry name" value="HOMEOBOX_2"/>
    <property type="match status" value="1"/>
</dbReference>
<keyword evidence="5 6" id="KW-0539">Nucleus</keyword>
<dbReference type="InterPro" id="IPR017970">
    <property type="entry name" value="Homeobox_CS"/>
</dbReference>
<evidence type="ECO:0000256" key="5">
    <source>
        <dbReference type="ARBA" id="ARBA00023242"/>
    </source>
</evidence>
<keyword evidence="3 6" id="KW-0238">DNA-binding</keyword>
<comment type="similarity">
    <text evidence="2">Belongs to the Caudal homeobox family.</text>
</comment>
<sequence length="404" mass="45047">MVSYYSSLMYRQQPSVGHQQQQQAGLSSQQSSASMSPEQSSPQAQQLGPPPPAQQHVPEGQQCAWYGYGHHHHHHQSAAQQYLEHEVPLWTPHPHAHPYLQYQQHHQAYQQQQHQQQQQQQQQQHPTPQQQQQQQQLQITAVQGSLEWSGDEGNNNNSTSNNNNNSTSNNNNNNNGGIGAGEPSPPITVSGSEISSPGTPASPVANNNNINTANNNNTVPMRPGQNRSPYEWMKKPSYQNQPNPGKTRTKDKYRVVYTEHQRLELEKEFYSSKYITIRRKAELATSLSLSERQVKIWFQNRRAKERKQSKKRGELEQRDVKPMLDGHGAVSHPGHGHPPVGGMAGLTLGGMSMSGMLGGLIHNNGSPPLVGHHHHHHHALLAATGHPHHPHHAHHPAPHSVLGI</sequence>
<keyword evidence="4 6" id="KW-0371">Homeobox</keyword>
<evidence type="ECO:0000256" key="8">
    <source>
        <dbReference type="SAM" id="MobiDB-lite"/>
    </source>
</evidence>
<evidence type="ECO:0000313" key="11">
    <source>
        <dbReference type="RefSeq" id="XP_011500669.1"/>
    </source>
</evidence>
<feature type="compositionally biased region" description="Polar residues" evidence="8">
    <location>
        <begin position="187"/>
        <end position="199"/>
    </location>
</feature>
<feature type="compositionally biased region" description="Low complexity" evidence="8">
    <location>
        <begin position="103"/>
        <end position="138"/>
    </location>
</feature>
<comment type="subcellular location">
    <subcellularLocation>
        <location evidence="1 6 7">Nucleus</location>
    </subcellularLocation>
</comment>
<dbReference type="InterPro" id="IPR009057">
    <property type="entry name" value="Homeodomain-like_sf"/>
</dbReference>
<gene>
    <name evidence="11" type="primary">LOC105364451</name>
</gene>
<feature type="compositionally biased region" description="Low complexity" evidence="8">
    <location>
        <begin position="12"/>
        <end position="47"/>
    </location>
</feature>
<evidence type="ECO:0000259" key="9">
    <source>
        <dbReference type="PROSITE" id="PS50071"/>
    </source>
</evidence>
<dbReference type="GO" id="GO:0030154">
    <property type="term" value="P:cell differentiation"/>
    <property type="evidence" value="ECO:0007669"/>
    <property type="project" value="TreeGrafter"/>
</dbReference>
<dbReference type="PANTHER" id="PTHR24332">
    <property type="entry name" value="HOMEOBOX PROTEIN CDX"/>
    <property type="match status" value="1"/>
</dbReference>
<feature type="compositionally biased region" description="Low complexity" evidence="8">
    <location>
        <begin position="154"/>
        <end position="175"/>
    </location>
</feature>
<dbReference type="InterPro" id="IPR020479">
    <property type="entry name" value="HD_metazoa"/>
</dbReference>
<dbReference type="InterPro" id="IPR000047">
    <property type="entry name" value="HTH_motif"/>
</dbReference>
<feature type="DNA-binding region" description="Homeobox" evidence="6">
    <location>
        <begin position="250"/>
        <end position="309"/>
    </location>
</feature>
<dbReference type="Pfam" id="PF00046">
    <property type="entry name" value="Homeodomain"/>
    <property type="match status" value="1"/>
</dbReference>
<feature type="compositionally biased region" description="Polar residues" evidence="8">
    <location>
        <begin position="237"/>
        <end position="246"/>
    </location>
</feature>
<dbReference type="AlphaFoldDB" id="A0AAJ7DY36"/>
<reference evidence="11" key="1">
    <citation type="submission" date="2025-08" db="UniProtKB">
        <authorList>
            <consortium name="RefSeq"/>
        </authorList>
    </citation>
    <scope>IDENTIFICATION</scope>
</reference>
<dbReference type="InterPro" id="IPR001356">
    <property type="entry name" value="HD"/>
</dbReference>
<proteinExistence type="inferred from homology"/>
<evidence type="ECO:0000256" key="3">
    <source>
        <dbReference type="ARBA" id="ARBA00023125"/>
    </source>
</evidence>
<dbReference type="Gene3D" id="1.10.10.60">
    <property type="entry name" value="Homeodomain-like"/>
    <property type="match status" value="1"/>
</dbReference>
<feature type="compositionally biased region" description="Basic residues" evidence="8">
    <location>
        <begin position="386"/>
        <end position="397"/>
    </location>
</feature>
<keyword evidence="10" id="KW-1185">Reference proteome</keyword>
<dbReference type="PRINTS" id="PR00024">
    <property type="entry name" value="HOMEOBOX"/>
</dbReference>
<protein>
    <submittedName>
        <fullName evidence="11">Homeotic protein caudal</fullName>
    </submittedName>
</protein>
<dbReference type="GeneID" id="105364451"/>
<evidence type="ECO:0000256" key="2">
    <source>
        <dbReference type="ARBA" id="ARBA00010341"/>
    </source>
</evidence>
<dbReference type="PRINTS" id="PR00031">
    <property type="entry name" value="HTHREPRESSR"/>
</dbReference>